<dbReference type="AlphaFoldDB" id="A0A1G9VNG7"/>
<dbReference type="InterPro" id="IPR005531">
    <property type="entry name" value="Asp23"/>
</dbReference>
<accession>A0A1G9VNG7</accession>
<evidence type="ECO:0000313" key="3">
    <source>
        <dbReference type="Proteomes" id="UP000187651"/>
    </source>
</evidence>
<dbReference type="PANTHER" id="PTHR34297">
    <property type="entry name" value="HYPOTHETICAL CYTOSOLIC PROTEIN-RELATED"/>
    <property type="match status" value="1"/>
</dbReference>
<protein>
    <submittedName>
        <fullName evidence="2">Uncharacterized conserved protein YloU, alkaline shock protein (Asp23) family</fullName>
    </submittedName>
</protein>
<dbReference type="Pfam" id="PF03780">
    <property type="entry name" value="Asp23"/>
    <property type="match status" value="1"/>
</dbReference>
<comment type="similarity">
    <text evidence="1">Belongs to the asp23 family.</text>
</comment>
<name>A0A1G9VNG7_9FIRM</name>
<dbReference type="PANTHER" id="PTHR34297:SF2">
    <property type="entry name" value="ASP23_GLS24 FAMILY ENVELOPE STRESS RESPONSE PROTEIN"/>
    <property type="match status" value="1"/>
</dbReference>
<dbReference type="Proteomes" id="UP000187651">
    <property type="component" value="Unassembled WGS sequence"/>
</dbReference>
<reference evidence="3" key="1">
    <citation type="submission" date="2016-10" db="EMBL/GenBank/DDBJ databases">
        <authorList>
            <person name="Varghese N."/>
            <person name="Submissions S."/>
        </authorList>
    </citation>
    <scope>NUCLEOTIDE SEQUENCE [LARGE SCALE GENOMIC DNA]</scope>
    <source>
        <strain evidence="3">M83</strain>
    </source>
</reference>
<proteinExistence type="inferred from homology"/>
<dbReference type="EMBL" id="FNHZ01000002">
    <property type="protein sequence ID" value="SDM73677.1"/>
    <property type="molecule type" value="Genomic_DNA"/>
</dbReference>
<evidence type="ECO:0000313" key="2">
    <source>
        <dbReference type="EMBL" id="SDM73677.1"/>
    </source>
</evidence>
<evidence type="ECO:0000256" key="1">
    <source>
        <dbReference type="ARBA" id="ARBA00005721"/>
    </source>
</evidence>
<gene>
    <name evidence="2" type="ORF">SAMN05216544_1021</name>
</gene>
<organism evidence="2 3">
    <name type="scientific">Lachnospira pectinoschiza</name>
    <dbReference type="NCBI Taxonomy" id="28052"/>
    <lineage>
        <taxon>Bacteria</taxon>
        <taxon>Bacillati</taxon>
        <taxon>Bacillota</taxon>
        <taxon>Clostridia</taxon>
        <taxon>Lachnospirales</taxon>
        <taxon>Lachnospiraceae</taxon>
        <taxon>Lachnospira</taxon>
    </lineage>
</organism>
<dbReference type="OrthoDB" id="9793465at2"/>
<keyword evidence="3" id="KW-1185">Reference proteome</keyword>
<dbReference type="RefSeq" id="WP_027430694.1">
    <property type="nucleotide sequence ID" value="NZ_FNHZ01000002.1"/>
</dbReference>
<sequence>MTKEFEDRGANYTVSENNNIGEVKISDEVVAIVAGLAATEVEGVVSLAGNITNDMVAKLGIKNLAKGVKVYVNEQTVSVSLVVNIKYGTSIPAVSTVIQEKVKSAVETMTGLDVSEVNIKISGVNIDA</sequence>